<evidence type="ECO:0000256" key="6">
    <source>
        <dbReference type="SAM" id="Coils"/>
    </source>
</evidence>
<dbReference type="Gene3D" id="2.40.30.170">
    <property type="match status" value="1"/>
</dbReference>
<evidence type="ECO:0000256" key="3">
    <source>
        <dbReference type="ARBA" id="ARBA00022692"/>
    </source>
</evidence>
<name>A0A840R1K9_9GAMM</name>
<gene>
    <name evidence="10" type="ORF">HNQ57_000754</name>
</gene>
<keyword evidence="11" id="KW-1185">Reference proteome</keyword>
<proteinExistence type="inferred from homology"/>
<feature type="transmembrane region" description="Helical" evidence="7">
    <location>
        <begin position="21"/>
        <end position="42"/>
    </location>
</feature>
<dbReference type="InterPro" id="IPR050739">
    <property type="entry name" value="MFP"/>
</dbReference>
<evidence type="ECO:0000256" key="2">
    <source>
        <dbReference type="ARBA" id="ARBA00009477"/>
    </source>
</evidence>
<feature type="domain" description="AprE-like beta-barrel" evidence="9">
    <location>
        <begin position="277"/>
        <end position="369"/>
    </location>
</feature>
<feature type="domain" description="Multidrug resistance protein MdtA-like barrel-sandwich hybrid" evidence="8">
    <location>
        <begin position="66"/>
        <end position="271"/>
    </location>
</feature>
<reference evidence="10 11" key="1">
    <citation type="submission" date="2020-08" db="EMBL/GenBank/DDBJ databases">
        <title>Genomic Encyclopedia of Type Strains, Phase IV (KMG-IV): sequencing the most valuable type-strain genomes for metagenomic binning, comparative biology and taxonomic classification.</title>
        <authorList>
            <person name="Goeker M."/>
        </authorList>
    </citation>
    <scope>NUCLEOTIDE SEQUENCE [LARGE SCALE GENOMIC DNA]</scope>
    <source>
        <strain evidence="10 11">DSM 25701</strain>
    </source>
</reference>
<dbReference type="PANTHER" id="PTHR30386">
    <property type="entry name" value="MEMBRANE FUSION SUBUNIT OF EMRAB-TOLC MULTIDRUG EFFLUX PUMP"/>
    <property type="match status" value="1"/>
</dbReference>
<dbReference type="PRINTS" id="PR01490">
    <property type="entry name" value="RTXTOXIND"/>
</dbReference>
<dbReference type="AlphaFoldDB" id="A0A840R1K9"/>
<dbReference type="GO" id="GO:0016020">
    <property type="term" value="C:membrane"/>
    <property type="evidence" value="ECO:0007669"/>
    <property type="project" value="UniProtKB-SubCell"/>
</dbReference>
<evidence type="ECO:0000256" key="5">
    <source>
        <dbReference type="ARBA" id="ARBA00023136"/>
    </source>
</evidence>
<comment type="similarity">
    <text evidence="2">Belongs to the membrane fusion protein (MFP) (TC 8.A.1) family.</text>
</comment>
<keyword evidence="5 7" id="KW-0472">Membrane</keyword>
<accession>A0A840R1K9</accession>
<dbReference type="Gene3D" id="2.40.50.100">
    <property type="match status" value="1"/>
</dbReference>
<dbReference type="EMBL" id="JACHHW010000002">
    <property type="protein sequence ID" value="MBB5186493.1"/>
    <property type="molecule type" value="Genomic_DNA"/>
</dbReference>
<keyword evidence="3 7" id="KW-0812">Transmembrane</keyword>
<dbReference type="PANTHER" id="PTHR30386:SF26">
    <property type="entry name" value="TRANSPORT PROTEIN COMB"/>
    <property type="match status" value="1"/>
</dbReference>
<dbReference type="InterPro" id="IPR058625">
    <property type="entry name" value="MdtA-like_BSH"/>
</dbReference>
<dbReference type="SUPFAM" id="SSF111369">
    <property type="entry name" value="HlyD-like secretion proteins"/>
    <property type="match status" value="2"/>
</dbReference>
<comment type="caution">
    <text evidence="10">The sequence shown here is derived from an EMBL/GenBank/DDBJ whole genome shotgun (WGS) entry which is preliminary data.</text>
</comment>
<evidence type="ECO:0000256" key="4">
    <source>
        <dbReference type="ARBA" id="ARBA00022989"/>
    </source>
</evidence>
<dbReference type="InterPro" id="IPR058982">
    <property type="entry name" value="Beta-barrel_AprE"/>
</dbReference>
<organism evidence="10 11">
    <name type="scientific">Zhongshania antarctica</name>
    <dbReference type="NCBI Taxonomy" id="641702"/>
    <lineage>
        <taxon>Bacteria</taxon>
        <taxon>Pseudomonadati</taxon>
        <taxon>Pseudomonadota</taxon>
        <taxon>Gammaproteobacteria</taxon>
        <taxon>Cellvibrionales</taxon>
        <taxon>Spongiibacteraceae</taxon>
        <taxon>Zhongshania</taxon>
    </lineage>
</organism>
<keyword evidence="6" id="KW-0175">Coiled coil</keyword>
<evidence type="ECO:0000256" key="1">
    <source>
        <dbReference type="ARBA" id="ARBA00004167"/>
    </source>
</evidence>
<sequence>MILAEQLFSRTRPIDVGFAGRVLWLMAVVMLASIGWANWAVLDEQVRAVGEVIVSSRSQVVQVVDGGVLLVLHVKEGDIVEAGDVLAELDQVRFAANAAETRSKAINLKANVERLNAELTNVPLYFSDDVAAEATVIARQSDLHRRRLRQQRQESESINKSLALAKEEMVALKDLASTGDASQSELLNARRQVLDLQAELINRKNEYRRDAQEQLANTQAELEQTMQILRQREEALSATTITAPMSGAIKNVRVTTLGAVLKSGDELLQIVPSDEPLLIEARIFSKDVAFVRPELHANVKLDAYDFTVYGSLAGEVSYVSPDTIDEDLKNNEEPYYRALVKINKIPERPGVDPMQVIPGMTATVEIITGHKTVAQYLMKPLRRGSAEALTER</sequence>
<evidence type="ECO:0000313" key="10">
    <source>
        <dbReference type="EMBL" id="MBB5186493.1"/>
    </source>
</evidence>
<feature type="coiled-coil region" evidence="6">
    <location>
        <begin position="148"/>
        <end position="239"/>
    </location>
</feature>
<dbReference type="Proteomes" id="UP000536640">
    <property type="component" value="Unassembled WGS sequence"/>
</dbReference>
<dbReference type="RefSeq" id="WP_184461283.1">
    <property type="nucleotide sequence ID" value="NZ_JACHHW010000002.1"/>
</dbReference>
<evidence type="ECO:0000313" key="11">
    <source>
        <dbReference type="Proteomes" id="UP000536640"/>
    </source>
</evidence>
<dbReference type="Pfam" id="PF26002">
    <property type="entry name" value="Beta-barrel_AprE"/>
    <property type="match status" value="1"/>
</dbReference>
<evidence type="ECO:0000259" key="8">
    <source>
        <dbReference type="Pfam" id="PF25917"/>
    </source>
</evidence>
<protein>
    <submittedName>
        <fullName evidence="10">Adhesin transport system membrane fusion protein</fullName>
    </submittedName>
</protein>
<comment type="subcellular location">
    <subcellularLocation>
        <location evidence="1">Membrane</location>
        <topology evidence="1">Single-pass membrane protein</topology>
    </subcellularLocation>
</comment>
<dbReference type="Pfam" id="PF25917">
    <property type="entry name" value="BSH_RND"/>
    <property type="match status" value="1"/>
</dbReference>
<evidence type="ECO:0000259" key="9">
    <source>
        <dbReference type="Pfam" id="PF26002"/>
    </source>
</evidence>
<keyword evidence="4 7" id="KW-1133">Transmembrane helix</keyword>
<evidence type="ECO:0000256" key="7">
    <source>
        <dbReference type="SAM" id="Phobius"/>
    </source>
</evidence>